<evidence type="ECO:0000313" key="2">
    <source>
        <dbReference type="Proteomes" id="UP000683000"/>
    </source>
</evidence>
<dbReference type="OrthoDB" id="2682651at2759"/>
<evidence type="ECO:0000313" key="1">
    <source>
        <dbReference type="EMBL" id="KAG6371368.1"/>
    </source>
</evidence>
<organism evidence="1 2">
    <name type="scientific">Boletus reticuloceps</name>
    <dbReference type="NCBI Taxonomy" id="495285"/>
    <lineage>
        <taxon>Eukaryota</taxon>
        <taxon>Fungi</taxon>
        <taxon>Dikarya</taxon>
        <taxon>Basidiomycota</taxon>
        <taxon>Agaricomycotina</taxon>
        <taxon>Agaricomycetes</taxon>
        <taxon>Agaricomycetidae</taxon>
        <taxon>Boletales</taxon>
        <taxon>Boletineae</taxon>
        <taxon>Boletaceae</taxon>
        <taxon>Boletoideae</taxon>
        <taxon>Boletus</taxon>
    </lineage>
</organism>
<sequence>MEDLGALSDCSTGPMILCKIQEAIPEQNEHRGDFAELTESLSSKYPDLVSSWEQQVQEWEYDMTKPNPFEVKVAEVTMAGIQLQLAKDDAISASNSNQLPLHGTVTPSVVIDTGIELEDQQ</sequence>
<proteinExistence type="predicted"/>
<dbReference type="Proteomes" id="UP000683000">
    <property type="component" value="Unassembled WGS sequence"/>
</dbReference>
<protein>
    <submittedName>
        <fullName evidence="1">Uncharacterized protein</fullName>
    </submittedName>
</protein>
<dbReference type="AlphaFoldDB" id="A0A8I2YHB7"/>
<gene>
    <name evidence="1" type="ORF">JVT61DRAFT_9576</name>
</gene>
<keyword evidence="2" id="KW-1185">Reference proteome</keyword>
<name>A0A8I2YHB7_9AGAM</name>
<accession>A0A8I2YHB7</accession>
<comment type="caution">
    <text evidence="1">The sequence shown here is derived from an EMBL/GenBank/DDBJ whole genome shotgun (WGS) entry which is preliminary data.</text>
</comment>
<dbReference type="EMBL" id="JAGFBS010000035">
    <property type="protein sequence ID" value="KAG6371368.1"/>
    <property type="molecule type" value="Genomic_DNA"/>
</dbReference>
<reference evidence="1" key="1">
    <citation type="submission" date="2021-03" db="EMBL/GenBank/DDBJ databases">
        <title>Evolutionary innovations through gain and loss of genes in the ectomycorrhizal Boletales.</title>
        <authorList>
            <person name="Wu G."/>
            <person name="Miyauchi S."/>
            <person name="Morin E."/>
            <person name="Yang Z.-L."/>
            <person name="Xu J."/>
            <person name="Martin F.M."/>
        </authorList>
    </citation>
    <scope>NUCLEOTIDE SEQUENCE</scope>
    <source>
        <strain evidence="1">BR01</strain>
    </source>
</reference>